<sequence>MKQRDHRRHHPWRMALHRRIALWLDIRRQRRMLEQLLTYDDHLLDDLGYHRQDLLDALALPWHADALARLAHWREARRSGRR</sequence>
<organism evidence="1 2">
    <name type="scientific">Acidihalobacter prosperus</name>
    <dbReference type="NCBI Taxonomy" id="160660"/>
    <lineage>
        <taxon>Bacteria</taxon>
        <taxon>Pseudomonadati</taxon>
        <taxon>Pseudomonadota</taxon>
        <taxon>Gammaproteobacteria</taxon>
        <taxon>Chromatiales</taxon>
        <taxon>Ectothiorhodospiraceae</taxon>
        <taxon>Acidihalobacter</taxon>
    </lineage>
</organism>
<protein>
    <recommendedName>
        <fullName evidence="3">DUF1127 domain-containing protein</fullName>
    </recommendedName>
</protein>
<reference evidence="1 2" key="1">
    <citation type="journal article" date="2014" name="Genome Announc.">
        <title>Draft Genome Sequence of the Iron-Oxidizing, Acidophilic, and Halotolerant 'Thiobacillus prosperus' Type Strain DSM 5130.</title>
        <authorList>
            <person name="Ossandon F.J."/>
            <person name="Cardenas J.P."/>
            <person name="Corbett M."/>
            <person name="Quatrini R."/>
            <person name="Holmes D.S."/>
            <person name="Watkin E."/>
        </authorList>
    </citation>
    <scope>NUCLEOTIDE SEQUENCE [LARGE SCALE GENOMIC DNA]</scope>
    <source>
        <strain evidence="1 2">DSM 5130</strain>
    </source>
</reference>
<dbReference type="RefSeq" id="WP_038088028.1">
    <property type="nucleotide sequence ID" value="NZ_JQSG02000003.1"/>
</dbReference>
<dbReference type="OrthoDB" id="6369551at2"/>
<dbReference type="EMBL" id="JQSG02000003">
    <property type="protein sequence ID" value="OBS09440.1"/>
    <property type="molecule type" value="Genomic_DNA"/>
</dbReference>
<evidence type="ECO:0008006" key="3">
    <source>
        <dbReference type="Google" id="ProtNLM"/>
    </source>
</evidence>
<evidence type="ECO:0000313" key="2">
    <source>
        <dbReference type="Proteomes" id="UP000029273"/>
    </source>
</evidence>
<keyword evidence="2" id="KW-1185">Reference proteome</keyword>
<name>A0A1A6C4H3_9GAMM</name>
<gene>
    <name evidence="1" type="ORF">Thpro_021768</name>
</gene>
<comment type="caution">
    <text evidence="1">The sequence shown here is derived from an EMBL/GenBank/DDBJ whole genome shotgun (WGS) entry which is preliminary data.</text>
</comment>
<dbReference type="AlphaFoldDB" id="A0A1A6C4H3"/>
<dbReference type="Proteomes" id="UP000029273">
    <property type="component" value="Unassembled WGS sequence"/>
</dbReference>
<evidence type="ECO:0000313" key="1">
    <source>
        <dbReference type="EMBL" id="OBS09440.1"/>
    </source>
</evidence>
<accession>A0A1A6C4H3</accession>
<proteinExistence type="predicted"/>